<dbReference type="Pfam" id="PF20274">
    <property type="entry name" value="cREC_REC"/>
    <property type="match status" value="1"/>
</dbReference>
<accession>A0ABM7T5D4</accession>
<proteinExistence type="predicted"/>
<name>A0ABM7T5D4_9CLOT</name>
<dbReference type="RefSeq" id="WP_224033247.1">
    <property type="nucleotide sequence ID" value="NZ_AP024849.1"/>
</dbReference>
<dbReference type="Proteomes" id="UP000824633">
    <property type="component" value="Chromosome"/>
</dbReference>
<organism evidence="2 3">
    <name type="scientific">Clostridium gelidum</name>
    <dbReference type="NCBI Taxonomy" id="704125"/>
    <lineage>
        <taxon>Bacteria</taxon>
        <taxon>Bacillati</taxon>
        <taxon>Bacillota</taxon>
        <taxon>Clostridia</taxon>
        <taxon>Eubacteriales</taxon>
        <taxon>Clostridiaceae</taxon>
        <taxon>Clostridium</taxon>
    </lineage>
</organism>
<protein>
    <recommendedName>
        <fullName evidence="1">Cyclic-phosphate processing Receiver domain-containing protein</fullName>
    </recommendedName>
</protein>
<dbReference type="InterPro" id="IPR046909">
    <property type="entry name" value="cREC_REC"/>
</dbReference>
<keyword evidence="3" id="KW-1185">Reference proteome</keyword>
<sequence>MDLVNLYVDDLRKCPDGFIIARNYDEAIEILNTSKINILSLDHDLGIDEDGIEKTGYDVVKYMCENGISPRKVYIHTDNVVGRDNMYHTLIGARERGFIENNVEVYIYGYTENRI</sequence>
<evidence type="ECO:0000259" key="1">
    <source>
        <dbReference type="Pfam" id="PF20274"/>
    </source>
</evidence>
<feature type="domain" description="Cyclic-phosphate processing Receiver" evidence="1">
    <location>
        <begin position="5"/>
        <end position="90"/>
    </location>
</feature>
<reference evidence="3" key="1">
    <citation type="submission" date="2021-07" db="EMBL/GenBank/DDBJ databases">
        <title>Complete genome sequencing of a Clostridium isolate.</title>
        <authorList>
            <person name="Ueki A."/>
            <person name="Tonouchi A."/>
        </authorList>
    </citation>
    <scope>NUCLEOTIDE SEQUENCE [LARGE SCALE GENOMIC DNA]</scope>
    <source>
        <strain evidence="3">C5S11</strain>
    </source>
</reference>
<dbReference type="EMBL" id="AP024849">
    <property type="protein sequence ID" value="BCZ46847.1"/>
    <property type="molecule type" value="Genomic_DNA"/>
</dbReference>
<gene>
    <name evidence="2" type="ORF">psyc5s11_29140</name>
</gene>
<evidence type="ECO:0000313" key="2">
    <source>
        <dbReference type="EMBL" id="BCZ46847.1"/>
    </source>
</evidence>
<evidence type="ECO:0000313" key="3">
    <source>
        <dbReference type="Proteomes" id="UP000824633"/>
    </source>
</evidence>